<dbReference type="Gene3D" id="3.20.20.450">
    <property type="entry name" value="EAL domain"/>
    <property type="match status" value="1"/>
</dbReference>
<dbReference type="Gene3D" id="3.30.450.20">
    <property type="entry name" value="PAS domain"/>
    <property type="match status" value="2"/>
</dbReference>
<dbReference type="SUPFAM" id="SSF55785">
    <property type="entry name" value="PYP-like sensor domain (PAS domain)"/>
    <property type="match status" value="2"/>
</dbReference>
<dbReference type="InterPro" id="IPR001610">
    <property type="entry name" value="PAC"/>
</dbReference>
<dbReference type="InterPro" id="IPR035919">
    <property type="entry name" value="EAL_sf"/>
</dbReference>
<dbReference type="InterPro" id="IPR000700">
    <property type="entry name" value="PAS-assoc_C"/>
</dbReference>
<dbReference type="GO" id="GO:0071111">
    <property type="term" value="F:cyclic-guanylate-specific phosphodiesterase activity"/>
    <property type="evidence" value="ECO:0007669"/>
    <property type="project" value="InterPro"/>
</dbReference>
<dbReference type="CDD" id="cd00130">
    <property type="entry name" value="PAS"/>
    <property type="match status" value="1"/>
</dbReference>
<evidence type="ECO:0000259" key="2">
    <source>
        <dbReference type="PROSITE" id="PS50113"/>
    </source>
</evidence>
<dbReference type="PROSITE" id="PS50883">
    <property type="entry name" value="EAL"/>
    <property type="match status" value="1"/>
</dbReference>
<dbReference type="PROSITE" id="PS50112">
    <property type="entry name" value="PAS"/>
    <property type="match status" value="1"/>
</dbReference>
<dbReference type="SMART" id="SM00086">
    <property type="entry name" value="PAC"/>
    <property type="match status" value="1"/>
</dbReference>
<dbReference type="InterPro" id="IPR013656">
    <property type="entry name" value="PAS_4"/>
</dbReference>
<protein>
    <submittedName>
        <fullName evidence="4">PAS domain S-box-containing protein</fullName>
    </submittedName>
</protein>
<dbReference type="InterPro" id="IPR000014">
    <property type="entry name" value="PAS"/>
</dbReference>
<dbReference type="PANTHER" id="PTHR33121:SF71">
    <property type="entry name" value="OXYGEN SENSOR PROTEIN DOSP"/>
    <property type="match status" value="1"/>
</dbReference>
<feature type="domain" description="PAC" evidence="2">
    <location>
        <begin position="477"/>
        <end position="526"/>
    </location>
</feature>
<feature type="domain" description="PAS" evidence="1">
    <location>
        <begin position="404"/>
        <end position="474"/>
    </location>
</feature>
<dbReference type="SMART" id="SM00052">
    <property type="entry name" value="EAL"/>
    <property type="match status" value="1"/>
</dbReference>
<evidence type="ECO:0000259" key="3">
    <source>
        <dbReference type="PROSITE" id="PS50883"/>
    </source>
</evidence>
<dbReference type="OrthoDB" id="9759607at2"/>
<feature type="domain" description="PAC" evidence="2">
    <location>
        <begin position="349"/>
        <end position="403"/>
    </location>
</feature>
<organism evidence="4 5">
    <name type="scientific">Silvibacterium bohemicum</name>
    <dbReference type="NCBI Taxonomy" id="1577686"/>
    <lineage>
        <taxon>Bacteria</taxon>
        <taxon>Pseudomonadati</taxon>
        <taxon>Acidobacteriota</taxon>
        <taxon>Terriglobia</taxon>
        <taxon>Terriglobales</taxon>
        <taxon>Acidobacteriaceae</taxon>
        <taxon>Silvibacterium</taxon>
    </lineage>
</organism>
<dbReference type="AlphaFoldDB" id="A0A841K139"/>
<dbReference type="RefSeq" id="WP_050061494.1">
    <property type="nucleotide sequence ID" value="NZ_JACHEK010000014.1"/>
</dbReference>
<dbReference type="SMART" id="SM00091">
    <property type="entry name" value="PAS"/>
    <property type="match status" value="2"/>
</dbReference>
<dbReference type="EMBL" id="JACHEK010000014">
    <property type="protein sequence ID" value="MBB6147302.1"/>
    <property type="molecule type" value="Genomic_DNA"/>
</dbReference>
<dbReference type="Pfam" id="PF00563">
    <property type="entry name" value="EAL"/>
    <property type="match status" value="1"/>
</dbReference>
<evidence type="ECO:0000313" key="5">
    <source>
        <dbReference type="Proteomes" id="UP000538666"/>
    </source>
</evidence>
<dbReference type="InterPro" id="IPR035965">
    <property type="entry name" value="PAS-like_dom_sf"/>
</dbReference>
<dbReference type="CDD" id="cd01948">
    <property type="entry name" value="EAL"/>
    <property type="match status" value="1"/>
</dbReference>
<proteinExistence type="predicted"/>
<dbReference type="Pfam" id="PF08448">
    <property type="entry name" value="PAS_4"/>
    <property type="match status" value="1"/>
</dbReference>
<comment type="caution">
    <text evidence="4">The sequence shown here is derived from an EMBL/GenBank/DDBJ whole genome shotgun (WGS) entry which is preliminary data.</text>
</comment>
<dbReference type="InterPro" id="IPR001633">
    <property type="entry name" value="EAL_dom"/>
</dbReference>
<accession>A0A841K139</accession>
<reference evidence="4 5" key="1">
    <citation type="submission" date="2020-08" db="EMBL/GenBank/DDBJ databases">
        <title>Genomic Encyclopedia of Type Strains, Phase IV (KMG-IV): sequencing the most valuable type-strain genomes for metagenomic binning, comparative biology and taxonomic classification.</title>
        <authorList>
            <person name="Goeker M."/>
        </authorList>
    </citation>
    <scope>NUCLEOTIDE SEQUENCE [LARGE SCALE GENOMIC DNA]</scope>
    <source>
        <strain evidence="4 5">DSM 103733</strain>
    </source>
</reference>
<dbReference type="InterPro" id="IPR013655">
    <property type="entry name" value="PAS_fold_3"/>
</dbReference>
<dbReference type="SUPFAM" id="SSF141868">
    <property type="entry name" value="EAL domain-like"/>
    <property type="match status" value="1"/>
</dbReference>
<dbReference type="Pfam" id="PF08447">
    <property type="entry name" value="PAS_3"/>
    <property type="match status" value="1"/>
</dbReference>
<name>A0A841K139_9BACT</name>
<dbReference type="NCBIfam" id="TIGR00229">
    <property type="entry name" value="sensory_box"/>
    <property type="match status" value="2"/>
</dbReference>
<dbReference type="PROSITE" id="PS50113">
    <property type="entry name" value="PAC"/>
    <property type="match status" value="2"/>
</dbReference>
<feature type="domain" description="EAL" evidence="3">
    <location>
        <begin position="1"/>
        <end position="251"/>
    </location>
</feature>
<evidence type="ECO:0000313" key="4">
    <source>
        <dbReference type="EMBL" id="MBB6147302.1"/>
    </source>
</evidence>
<dbReference type="InterPro" id="IPR050706">
    <property type="entry name" value="Cyclic-di-GMP_PDE-like"/>
</dbReference>
<evidence type="ECO:0000259" key="1">
    <source>
        <dbReference type="PROSITE" id="PS50112"/>
    </source>
</evidence>
<keyword evidence="5" id="KW-1185">Reference proteome</keyword>
<gene>
    <name evidence="4" type="ORF">HNQ77_005298</name>
</gene>
<sequence length="526" mass="58072">MHVDISEVRCALQDERVLPFFQPLVDLRNGQLVGVEILARWQSAEFGPILPGNFISLAQENGLIDSLMSQVLGKAAISASILPAPLVLATNISPIQLRDLSLPNQILHIVERSGFPLDRLTIEITESALIDNLDRTQTIARELKAMGCKLALDDFGTGYSSLGHLQALPFDQLKIDKSFVQSMTKTRESRKIVAAIIGLGHSMGLTTVAEGVETEEQANMLLWLGCVQGQGWLYARPLPADRLPELIAAPPRPVSPELSTPGDGWAVSSLEALPTQRLAQLKAIYDGAPVGLCFLDRNLRYVSINQKLAEMNGASVAAHIGRTVKEVIPESFPILEPYLVRALRGEAISDVEVSRPANGFDGKDWTAMLSYQPALDEADEVIGISIAVVDTTNQNRTREELNESDARQQQLIEPDDQVPWIMDADGNSLHISSRWVPAAELSRKKVRNLGWLEALHPDDLETTMKTMKNALRTGKSIDIEYRVMSLDGGWRWMRSRGSPRFGKSGEIVRWYGSVEDINESERSNSL</sequence>
<dbReference type="PANTHER" id="PTHR33121">
    <property type="entry name" value="CYCLIC DI-GMP PHOSPHODIESTERASE PDEF"/>
    <property type="match status" value="1"/>
</dbReference>
<dbReference type="Proteomes" id="UP000538666">
    <property type="component" value="Unassembled WGS sequence"/>
</dbReference>